<comment type="caution">
    <text evidence="8">The sequence shown here is derived from an EMBL/GenBank/DDBJ whole genome shotgun (WGS) entry which is preliminary data.</text>
</comment>
<evidence type="ECO:0000313" key="8">
    <source>
        <dbReference type="EMBL" id="MEO1780899.1"/>
    </source>
</evidence>
<evidence type="ECO:0000256" key="6">
    <source>
        <dbReference type="SAM" id="SignalP"/>
    </source>
</evidence>
<evidence type="ECO:0000256" key="3">
    <source>
        <dbReference type="ARBA" id="ARBA00022801"/>
    </source>
</evidence>
<protein>
    <submittedName>
        <fullName evidence="8">Arabinan endo-1,5-alpha-L-arabinosidase</fullName>
    </submittedName>
</protein>
<evidence type="ECO:0000256" key="4">
    <source>
        <dbReference type="ARBA" id="ARBA00023295"/>
    </source>
</evidence>
<gene>
    <name evidence="8" type="ORF">BAU18_000477</name>
</gene>
<dbReference type="PANTHER" id="PTHR43301">
    <property type="entry name" value="ARABINAN ENDO-1,5-ALPHA-L-ARABINOSIDASE"/>
    <property type="match status" value="1"/>
</dbReference>
<feature type="signal peptide" evidence="6">
    <location>
        <begin position="1"/>
        <end position="19"/>
    </location>
</feature>
<comment type="pathway">
    <text evidence="1">Glycan metabolism; L-arabinan degradation.</text>
</comment>
<feature type="domain" description="Extracellular endo-alpha-(1-&gt;5)-L-arabinanase C-terminal" evidence="7">
    <location>
        <begin position="433"/>
        <end position="531"/>
    </location>
</feature>
<dbReference type="InterPro" id="IPR006710">
    <property type="entry name" value="Glyco_hydro_43"/>
</dbReference>
<dbReference type="Pfam" id="PF16369">
    <property type="entry name" value="GH43_C"/>
    <property type="match status" value="1"/>
</dbReference>
<dbReference type="EMBL" id="MAEI02000001">
    <property type="protein sequence ID" value="MEO1780899.1"/>
    <property type="molecule type" value="Genomic_DNA"/>
</dbReference>
<dbReference type="Proteomes" id="UP001429357">
    <property type="component" value="Unassembled WGS sequence"/>
</dbReference>
<dbReference type="CDD" id="cd18832">
    <property type="entry name" value="GH43_GsAbnA-like"/>
    <property type="match status" value="1"/>
</dbReference>
<reference evidence="8" key="2">
    <citation type="submission" date="2024-02" db="EMBL/GenBank/DDBJ databases">
        <title>The Genome Sequence of Enterococcus diestrammenae JM9A.</title>
        <authorList>
            <person name="Earl A."/>
            <person name="Manson A."/>
            <person name="Gilmore M."/>
            <person name="Sanders J."/>
            <person name="Shea T."/>
            <person name="Howe W."/>
            <person name="Livny J."/>
            <person name="Cuomo C."/>
            <person name="Neafsey D."/>
            <person name="Birren B."/>
        </authorList>
    </citation>
    <scope>NUCLEOTIDE SEQUENCE</scope>
    <source>
        <strain evidence="8">JM9A</strain>
    </source>
</reference>
<accession>A0ABV0EYL4</accession>
<name>A0ABV0EYL4_9ENTE</name>
<keyword evidence="4 5" id="KW-0326">Glycosidase</keyword>
<sequence length="538" mass="60297">MNKTLTTGAILLISCGVLTACSQQQLPEQKAWETMEMKRVSVHDPSITSVKDKDGKETFYIFGSHLAEAKSDDLITWEVPFNVEYENPEDNIILGNLQENLKESFEWAGYDDGDAANGYAVWAPDVIWNENYKWNDGSKGAYMYFYSATSTWRRSCIGFAVAKTIEGPYAYGDTVVYSGFTEEDSTDGSDRNTNYEATNLKQLIKDGKVAGFSENWGKNEYEYNTDYAPNAIDPTLFYDADGKLWMTYGSWSGGIYLLELDQATGEPKYPGEDGTTEDGRVIDRYFGTKLSGGFHQSGEGPYIQYDEESGYYYYFITYGGLQSNGGYNMRLFRSEHPDGPYVDMNGKTGIIEKGDSNSAYGLKLMGNYRLDGQTKAYKSGGHNSFIITESGQRLLVYHTRFAGGEAHEVRVDPMEVNQDGWLVTMPFEYTSGYELKKVIETDLAEASYEFVMHGTDNEGQVKETQTITFTADHKITGDVTGTWQLADEQYIEITIDDVIYKGVVNQQKKTEDATEDTVVFSAVGENQTIWGVKKAGTK</sequence>
<dbReference type="Gene3D" id="2.40.128.10">
    <property type="match status" value="1"/>
</dbReference>
<evidence type="ECO:0000256" key="5">
    <source>
        <dbReference type="RuleBase" id="RU361187"/>
    </source>
</evidence>
<dbReference type="InterPro" id="IPR023296">
    <property type="entry name" value="Glyco_hydro_beta-prop_sf"/>
</dbReference>
<dbReference type="RefSeq" id="WP_161870530.1">
    <property type="nucleotide sequence ID" value="NZ_JAQFAM010000019.1"/>
</dbReference>
<evidence type="ECO:0000313" key="9">
    <source>
        <dbReference type="Proteomes" id="UP001429357"/>
    </source>
</evidence>
<dbReference type="InterPro" id="IPR032291">
    <property type="entry name" value="Abn2_C"/>
</dbReference>
<dbReference type="SUPFAM" id="SSF75005">
    <property type="entry name" value="Arabinanase/levansucrase/invertase"/>
    <property type="match status" value="1"/>
</dbReference>
<dbReference type="InterPro" id="IPR050727">
    <property type="entry name" value="GH43_arabinanases"/>
</dbReference>
<keyword evidence="9" id="KW-1185">Reference proteome</keyword>
<proteinExistence type="inferred from homology"/>
<keyword evidence="6" id="KW-0732">Signal</keyword>
<evidence type="ECO:0000256" key="2">
    <source>
        <dbReference type="ARBA" id="ARBA00009865"/>
    </source>
</evidence>
<organism evidence="8 9">
    <name type="scientific">Enterococcus diestrammenae</name>
    <dbReference type="NCBI Taxonomy" id="1155073"/>
    <lineage>
        <taxon>Bacteria</taxon>
        <taxon>Bacillati</taxon>
        <taxon>Bacillota</taxon>
        <taxon>Bacilli</taxon>
        <taxon>Lactobacillales</taxon>
        <taxon>Enterococcaceae</taxon>
        <taxon>Enterococcus</taxon>
    </lineage>
</organism>
<comment type="similarity">
    <text evidence="2 5">Belongs to the glycosyl hydrolase 43 family.</text>
</comment>
<reference evidence="8" key="1">
    <citation type="submission" date="2016-06" db="EMBL/GenBank/DDBJ databases">
        <authorList>
            <person name="Van Tyne D."/>
        </authorList>
    </citation>
    <scope>NUCLEOTIDE SEQUENCE</scope>
    <source>
        <strain evidence="8">JM9A</strain>
    </source>
</reference>
<evidence type="ECO:0000256" key="1">
    <source>
        <dbReference type="ARBA" id="ARBA00004834"/>
    </source>
</evidence>
<dbReference type="PROSITE" id="PS51257">
    <property type="entry name" value="PROKAR_LIPOPROTEIN"/>
    <property type="match status" value="1"/>
</dbReference>
<dbReference type="Pfam" id="PF04616">
    <property type="entry name" value="Glyco_hydro_43"/>
    <property type="match status" value="1"/>
</dbReference>
<dbReference type="Gene3D" id="2.115.10.20">
    <property type="entry name" value="Glycosyl hydrolase domain, family 43"/>
    <property type="match status" value="1"/>
</dbReference>
<feature type="chain" id="PRO_5047496989" evidence="6">
    <location>
        <begin position="20"/>
        <end position="538"/>
    </location>
</feature>
<dbReference type="PANTHER" id="PTHR43301:SF3">
    <property type="entry name" value="ARABINAN ENDO-1,5-ALPHA-L-ARABINOSIDASE A-RELATED"/>
    <property type="match status" value="1"/>
</dbReference>
<evidence type="ECO:0000259" key="7">
    <source>
        <dbReference type="Pfam" id="PF16369"/>
    </source>
</evidence>
<keyword evidence="3 5" id="KW-0378">Hydrolase</keyword>